<name>A0A1X7SQB1_AMPQE</name>
<dbReference type="EnsemblMetazoa" id="Aqu2.1.04306_001">
    <property type="protein sequence ID" value="Aqu2.1.04306_001"/>
    <property type="gene ID" value="Aqu2.1.04306"/>
</dbReference>
<dbReference type="PANTHER" id="PTHR45749:SF37">
    <property type="entry name" value="OS05G0311600 PROTEIN"/>
    <property type="match status" value="1"/>
</dbReference>
<protein>
    <recommendedName>
        <fullName evidence="1">HAT C-terminal dimerisation domain-containing protein</fullName>
    </recommendedName>
</protein>
<dbReference type="AlphaFoldDB" id="A0A1X7SQB1"/>
<proteinExistence type="predicted"/>
<evidence type="ECO:0000313" key="2">
    <source>
        <dbReference type="EnsemblMetazoa" id="Aqu2.1.04306_001"/>
    </source>
</evidence>
<dbReference type="GO" id="GO:0046983">
    <property type="term" value="F:protein dimerization activity"/>
    <property type="evidence" value="ECO:0007669"/>
    <property type="project" value="InterPro"/>
</dbReference>
<dbReference type="InterPro" id="IPR012337">
    <property type="entry name" value="RNaseH-like_sf"/>
</dbReference>
<dbReference type="InterPro" id="IPR008906">
    <property type="entry name" value="HATC_C_dom"/>
</dbReference>
<feature type="domain" description="HAT C-terminal dimerisation" evidence="1">
    <location>
        <begin position="24"/>
        <end position="81"/>
    </location>
</feature>
<dbReference type="InParanoid" id="A0A1X7SQB1"/>
<sequence>MAITQCIKEGKTLAAHGPYLLSSQPAYDTVWNLVQIALTIAVTSAESERSFSTLKRIETKLRTRMTEDRLSDPALLSIEQEVAENLNMDSIIEEFASVDNSRRIVLF</sequence>
<accession>A0A1X7SQB1</accession>
<dbReference type="STRING" id="400682.A0A1X7SQB1"/>
<dbReference type="OMA" id="FLKWHDY"/>
<dbReference type="Pfam" id="PF05699">
    <property type="entry name" value="Dimer_Tnp_hAT"/>
    <property type="match status" value="1"/>
</dbReference>
<reference evidence="2" key="1">
    <citation type="submission" date="2017-05" db="UniProtKB">
        <authorList>
            <consortium name="EnsemblMetazoa"/>
        </authorList>
    </citation>
    <scope>IDENTIFICATION</scope>
</reference>
<evidence type="ECO:0000259" key="1">
    <source>
        <dbReference type="Pfam" id="PF05699"/>
    </source>
</evidence>
<dbReference type="PANTHER" id="PTHR45749">
    <property type="match status" value="1"/>
</dbReference>
<organism evidence="2">
    <name type="scientific">Amphimedon queenslandica</name>
    <name type="common">Sponge</name>
    <dbReference type="NCBI Taxonomy" id="400682"/>
    <lineage>
        <taxon>Eukaryota</taxon>
        <taxon>Metazoa</taxon>
        <taxon>Porifera</taxon>
        <taxon>Demospongiae</taxon>
        <taxon>Heteroscleromorpha</taxon>
        <taxon>Haplosclerida</taxon>
        <taxon>Niphatidae</taxon>
        <taxon>Amphimedon</taxon>
    </lineage>
</organism>
<dbReference type="SUPFAM" id="SSF53098">
    <property type="entry name" value="Ribonuclease H-like"/>
    <property type="match status" value="1"/>
</dbReference>